<dbReference type="SMART" id="SM00280">
    <property type="entry name" value="KAZAL"/>
    <property type="match status" value="1"/>
</dbReference>
<gene>
    <name evidence="2" type="ORF">TPAB3V08_LOCUS14017</name>
</gene>
<dbReference type="SUPFAM" id="SSF100895">
    <property type="entry name" value="Kazal-type serine protease inhibitors"/>
    <property type="match status" value="1"/>
</dbReference>
<evidence type="ECO:0000259" key="1">
    <source>
        <dbReference type="PROSITE" id="PS51465"/>
    </source>
</evidence>
<name>A0ABN7PI87_TIMPD</name>
<comment type="caution">
    <text evidence="2">The sequence shown here is derived from an EMBL/GenBank/DDBJ whole genome shotgun (WGS) entry which is preliminary data.</text>
</comment>
<proteinExistence type="predicted"/>
<feature type="domain" description="Kazal-like" evidence="1">
    <location>
        <begin position="10"/>
        <end position="64"/>
    </location>
</feature>
<organism evidence="2 3">
    <name type="scientific">Timema podura</name>
    <name type="common">Walking stick</name>
    <dbReference type="NCBI Taxonomy" id="61482"/>
    <lineage>
        <taxon>Eukaryota</taxon>
        <taxon>Metazoa</taxon>
        <taxon>Ecdysozoa</taxon>
        <taxon>Arthropoda</taxon>
        <taxon>Hexapoda</taxon>
        <taxon>Insecta</taxon>
        <taxon>Pterygota</taxon>
        <taxon>Neoptera</taxon>
        <taxon>Polyneoptera</taxon>
        <taxon>Phasmatodea</taxon>
        <taxon>Timematodea</taxon>
        <taxon>Timematoidea</taxon>
        <taxon>Timematidae</taxon>
        <taxon>Timema</taxon>
    </lineage>
</organism>
<dbReference type="InterPro" id="IPR036058">
    <property type="entry name" value="Kazal_dom_sf"/>
</dbReference>
<evidence type="ECO:0000313" key="3">
    <source>
        <dbReference type="Proteomes" id="UP001153148"/>
    </source>
</evidence>
<reference evidence="2" key="1">
    <citation type="submission" date="2021-03" db="EMBL/GenBank/DDBJ databases">
        <authorList>
            <person name="Tran Van P."/>
        </authorList>
    </citation>
    <scope>NUCLEOTIDE SEQUENCE</scope>
</reference>
<evidence type="ECO:0000313" key="2">
    <source>
        <dbReference type="EMBL" id="CAG2067074.1"/>
    </source>
</evidence>
<dbReference type="Proteomes" id="UP001153148">
    <property type="component" value="Unassembled WGS sequence"/>
</dbReference>
<dbReference type="PROSITE" id="PS51465">
    <property type="entry name" value="KAZAL_2"/>
    <property type="match status" value="1"/>
</dbReference>
<accession>A0ABN7PI87</accession>
<keyword evidence="3" id="KW-1185">Reference proteome</keyword>
<protein>
    <recommendedName>
        <fullName evidence="1">Kazal-like domain-containing protein</fullName>
    </recommendedName>
</protein>
<dbReference type="EMBL" id="CAJPIN010062998">
    <property type="protein sequence ID" value="CAG2067074.1"/>
    <property type="molecule type" value="Genomic_DNA"/>
</dbReference>
<dbReference type="Pfam" id="PF00050">
    <property type="entry name" value="Kazal_1"/>
    <property type="match status" value="1"/>
</dbReference>
<dbReference type="InterPro" id="IPR002350">
    <property type="entry name" value="Kazal_dom"/>
</dbReference>
<dbReference type="Gene3D" id="3.30.60.30">
    <property type="match status" value="1"/>
</dbReference>
<sequence>MLASSLSLCRGDGCPEICPSVWQPLCAGVGGVETRTFSNMCQMVVHNCNQEAALVKIKDGVCDKDIQT</sequence>